<name>A0A2H3J1E9_WOLCO</name>
<dbReference type="AlphaFoldDB" id="A0A2H3J1E9"/>
<gene>
    <name evidence="1" type="ORF">WOLCODRAFT_140170</name>
</gene>
<organism evidence="1 2">
    <name type="scientific">Wolfiporia cocos (strain MD-104)</name>
    <name type="common">Brown rot fungus</name>
    <dbReference type="NCBI Taxonomy" id="742152"/>
    <lineage>
        <taxon>Eukaryota</taxon>
        <taxon>Fungi</taxon>
        <taxon>Dikarya</taxon>
        <taxon>Basidiomycota</taxon>
        <taxon>Agaricomycotina</taxon>
        <taxon>Agaricomycetes</taxon>
        <taxon>Polyporales</taxon>
        <taxon>Phaeolaceae</taxon>
        <taxon>Wolfiporia</taxon>
    </lineage>
</organism>
<dbReference type="EMBL" id="KB467865">
    <property type="protein sequence ID" value="PCH36006.1"/>
    <property type="molecule type" value="Genomic_DNA"/>
</dbReference>
<protein>
    <submittedName>
        <fullName evidence="1">Uncharacterized protein</fullName>
    </submittedName>
</protein>
<sequence length="86" mass="9444">MAGCSFLDCSVPCADCGLVGHRSSSNTSGAGQWSARGLRPNRMMVLQASKLITECECAHWHLSSSRDRYICSSWLNRRCDALSPLH</sequence>
<dbReference type="Proteomes" id="UP000218811">
    <property type="component" value="Unassembled WGS sequence"/>
</dbReference>
<accession>A0A2H3J1E9</accession>
<evidence type="ECO:0000313" key="1">
    <source>
        <dbReference type="EMBL" id="PCH36006.1"/>
    </source>
</evidence>
<proteinExistence type="predicted"/>
<keyword evidence="2" id="KW-1185">Reference proteome</keyword>
<reference evidence="1 2" key="1">
    <citation type="journal article" date="2012" name="Science">
        <title>The Paleozoic origin of enzymatic lignin decomposition reconstructed from 31 fungal genomes.</title>
        <authorList>
            <person name="Floudas D."/>
            <person name="Binder M."/>
            <person name="Riley R."/>
            <person name="Barry K."/>
            <person name="Blanchette R.A."/>
            <person name="Henrissat B."/>
            <person name="Martinez A.T."/>
            <person name="Otillar R."/>
            <person name="Spatafora J.W."/>
            <person name="Yadav J.S."/>
            <person name="Aerts A."/>
            <person name="Benoit I."/>
            <person name="Boyd A."/>
            <person name="Carlson A."/>
            <person name="Copeland A."/>
            <person name="Coutinho P.M."/>
            <person name="de Vries R.P."/>
            <person name="Ferreira P."/>
            <person name="Findley K."/>
            <person name="Foster B."/>
            <person name="Gaskell J."/>
            <person name="Glotzer D."/>
            <person name="Gorecki P."/>
            <person name="Heitman J."/>
            <person name="Hesse C."/>
            <person name="Hori C."/>
            <person name="Igarashi K."/>
            <person name="Jurgens J.A."/>
            <person name="Kallen N."/>
            <person name="Kersten P."/>
            <person name="Kohler A."/>
            <person name="Kuees U."/>
            <person name="Kumar T.K.A."/>
            <person name="Kuo A."/>
            <person name="LaButti K."/>
            <person name="Larrondo L.F."/>
            <person name="Lindquist E."/>
            <person name="Ling A."/>
            <person name="Lombard V."/>
            <person name="Lucas S."/>
            <person name="Lundell T."/>
            <person name="Martin R."/>
            <person name="McLaughlin D.J."/>
            <person name="Morgenstern I."/>
            <person name="Morin E."/>
            <person name="Murat C."/>
            <person name="Nagy L.G."/>
            <person name="Nolan M."/>
            <person name="Ohm R.A."/>
            <person name="Patyshakuliyeva A."/>
            <person name="Rokas A."/>
            <person name="Ruiz-Duenas F.J."/>
            <person name="Sabat G."/>
            <person name="Salamov A."/>
            <person name="Samejima M."/>
            <person name="Schmutz J."/>
            <person name="Slot J.C."/>
            <person name="St John F."/>
            <person name="Stenlid J."/>
            <person name="Sun H."/>
            <person name="Sun S."/>
            <person name="Syed K."/>
            <person name="Tsang A."/>
            <person name="Wiebenga A."/>
            <person name="Young D."/>
            <person name="Pisabarro A."/>
            <person name="Eastwood D.C."/>
            <person name="Martin F."/>
            <person name="Cullen D."/>
            <person name="Grigoriev I.V."/>
            <person name="Hibbett D.S."/>
        </authorList>
    </citation>
    <scope>NUCLEOTIDE SEQUENCE [LARGE SCALE GENOMIC DNA]</scope>
    <source>
        <strain evidence="1 2">MD-104</strain>
    </source>
</reference>
<evidence type="ECO:0000313" key="2">
    <source>
        <dbReference type="Proteomes" id="UP000218811"/>
    </source>
</evidence>